<name>A0A1I7KYF5_9BACT</name>
<dbReference type="Proteomes" id="UP000182491">
    <property type="component" value="Unassembled WGS sequence"/>
</dbReference>
<evidence type="ECO:0000313" key="3">
    <source>
        <dbReference type="Proteomes" id="UP000182491"/>
    </source>
</evidence>
<keyword evidence="1" id="KW-1133">Transmembrane helix</keyword>
<dbReference type="STRING" id="388950.GCA_001611675_02933"/>
<sequence>MELLILSLMLALTAVSYLIYRLYIKPKRRRRSTGVLDKHKRKL</sequence>
<reference evidence="3" key="1">
    <citation type="submission" date="2016-10" db="EMBL/GenBank/DDBJ databases">
        <authorList>
            <person name="Varghese N."/>
        </authorList>
    </citation>
    <scope>NUCLEOTIDE SEQUENCE [LARGE SCALE GENOMIC DNA]</scope>
    <source>
        <strain evidence="3">DSM 18820</strain>
    </source>
</reference>
<keyword evidence="1" id="KW-0472">Membrane</keyword>
<proteinExistence type="predicted"/>
<gene>
    <name evidence="2" type="ORF">SAMN04487941_0110</name>
</gene>
<organism evidence="2 3">
    <name type="scientific">Pontibacter akesuensis</name>
    <dbReference type="NCBI Taxonomy" id="388950"/>
    <lineage>
        <taxon>Bacteria</taxon>
        <taxon>Pseudomonadati</taxon>
        <taxon>Bacteroidota</taxon>
        <taxon>Cytophagia</taxon>
        <taxon>Cytophagales</taxon>
        <taxon>Hymenobacteraceae</taxon>
        <taxon>Pontibacter</taxon>
    </lineage>
</organism>
<dbReference type="RefSeq" id="WP_262502127.1">
    <property type="nucleotide sequence ID" value="NZ_BMXC01000006.1"/>
</dbReference>
<protein>
    <submittedName>
        <fullName evidence="2">Uncharacterized protein</fullName>
    </submittedName>
</protein>
<keyword evidence="1" id="KW-0812">Transmembrane</keyword>
<keyword evidence="3" id="KW-1185">Reference proteome</keyword>
<dbReference type="EMBL" id="FPCA01000013">
    <property type="protein sequence ID" value="SFV02460.1"/>
    <property type="molecule type" value="Genomic_DNA"/>
</dbReference>
<evidence type="ECO:0000313" key="2">
    <source>
        <dbReference type="EMBL" id="SFV02460.1"/>
    </source>
</evidence>
<dbReference type="AlphaFoldDB" id="A0A1I7KYF5"/>
<evidence type="ECO:0000256" key="1">
    <source>
        <dbReference type="SAM" id="Phobius"/>
    </source>
</evidence>
<accession>A0A1I7KYF5</accession>
<feature type="transmembrane region" description="Helical" evidence="1">
    <location>
        <begin position="6"/>
        <end position="24"/>
    </location>
</feature>